<organism evidence="2 3">
    <name type="scientific">Oedothorax gibbosus</name>
    <dbReference type="NCBI Taxonomy" id="931172"/>
    <lineage>
        <taxon>Eukaryota</taxon>
        <taxon>Metazoa</taxon>
        <taxon>Ecdysozoa</taxon>
        <taxon>Arthropoda</taxon>
        <taxon>Chelicerata</taxon>
        <taxon>Arachnida</taxon>
        <taxon>Araneae</taxon>
        <taxon>Araneomorphae</taxon>
        <taxon>Entelegynae</taxon>
        <taxon>Araneoidea</taxon>
        <taxon>Linyphiidae</taxon>
        <taxon>Erigoninae</taxon>
        <taxon>Oedothorax</taxon>
    </lineage>
</organism>
<reference evidence="2 3" key="1">
    <citation type="journal article" date="2022" name="Nat. Ecol. Evol.">
        <title>A masculinizing supergene underlies an exaggerated male reproductive morph in a spider.</title>
        <authorList>
            <person name="Hendrickx F."/>
            <person name="De Corte Z."/>
            <person name="Sonet G."/>
            <person name="Van Belleghem S.M."/>
            <person name="Kostlbacher S."/>
            <person name="Vangestel C."/>
        </authorList>
    </citation>
    <scope>NUCLEOTIDE SEQUENCE [LARGE SCALE GENOMIC DNA]</scope>
    <source>
        <strain evidence="2">W744_W776</strain>
    </source>
</reference>
<feature type="transmembrane region" description="Helical" evidence="1">
    <location>
        <begin position="44"/>
        <end position="67"/>
    </location>
</feature>
<keyword evidence="1" id="KW-0472">Membrane</keyword>
<keyword evidence="1" id="KW-1133">Transmembrane helix</keyword>
<accession>A0AAV6TNW3</accession>
<dbReference type="Gene3D" id="1.20.1530.20">
    <property type="match status" value="1"/>
</dbReference>
<dbReference type="GO" id="GO:0008508">
    <property type="term" value="F:bile acid:sodium symporter activity"/>
    <property type="evidence" value="ECO:0007669"/>
    <property type="project" value="TreeGrafter"/>
</dbReference>
<dbReference type="PANTHER" id="PTHR10361">
    <property type="entry name" value="SODIUM-BILE ACID COTRANSPORTER"/>
    <property type="match status" value="1"/>
</dbReference>
<dbReference type="AlphaFoldDB" id="A0AAV6TNW3"/>
<dbReference type="InterPro" id="IPR038770">
    <property type="entry name" value="Na+/solute_symporter_sf"/>
</dbReference>
<evidence type="ECO:0000256" key="1">
    <source>
        <dbReference type="SAM" id="Phobius"/>
    </source>
</evidence>
<keyword evidence="3" id="KW-1185">Reference proteome</keyword>
<feature type="non-terminal residue" evidence="2">
    <location>
        <position position="103"/>
    </location>
</feature>
<evidence type="ECO:0008006" key="4">
    <source>
        <dbReference type="Google" id="ProtNLM"/>
    </source>
</evidence>
<gene>
    <name evidence="2" type="ORF">JTE90_016552</name>
</gene>
<dbReference type="InterPro" id="IPR004710">
    <property type="entry name" value="Bilac:Na_transpt"/>
</dbReference>
<evidence type="ECO:0000313" key="3">
    <source>
        <dbReference type="Proteomes" id="UP000827092"/>
    </source>
</evidence>
<proteinExistence type="predicted"/>
<feature type="transmembrane region" description="Helical" evidence="1">
    <location>
        <begin position="20"/>
        <end position="38"/>
    </location>
</feature>
<name>A0AAV6TNW3_9ARAC</name>
<keyword evidence="1" id="KW-0812">Transmembrane</keyword>
<dbReference type="PANTHER" id="PTHR10361:SF28">
    <property type="entry name" value="P3 PROTEIN-RELATED"/>
    <property type="match status" value="1"/>
</dbReference>
<sequence length="103" mass="11193">MILRWKYTEASIFISKVAKYIGLLILITCIMIEAITVADAFNTLPSNICGVAIALPLLGLSLGYVVAYSFRQDVPKRKAVAIACGIQNFPIALTIINNSFDGK</sequence>
<protein>
    <recommendedName>
        <fullName evidence="4">PIN-like protein</fullName>
    </recommendedName>
</protein>
<dbReference type="Proteomes" id="UP000827092">
    <property type="component" value="Unassembled WGS sequence"/>
</dbReference>
<dbReference type="EMBL" id="JAFNEN010001820">
    <property type="protein sequence ID" value="KAG8173383.1"/>
    <property type="molecule type" value="Genomic_DNA"/>
</dbReference>
<evidence type="ECO:0000313" key="2">
    <source>
        <dbReference type="EMBL" id="KAG8173383.1"/>
    </source>
</evidence>
<comment type="caution">
    <text evidence="2">The sequence shown here is derived from an EMBL/GenBank/DDBJ whole genome shotgun (WGS) entry which is preliminary data.</text>
</comment>